<protein>
    <submittedName>
        <fullName evidence="1">Uncharacterized protein</fullName>
    </submittedName>
</protein>
<comment type="caution">
    <text evidence="1">The sequence shown here is derived from an EMBL/GenBank/DDBJ whole genome shotgun (WGS) entry which is preliminary data.</text>
</comment>
<dbReference type="AlphaFoldDB" id="X1U2X5"/>
<name>X1U2X5_9ZZZZ</name>
<reference evidence="1" key="1">
    <citation type="journal article" date="2014" name="Front. Microbiol.">
        <title>High frequency of phylogenetically diverse reductive dehalogenase-homologous genes in deep subseafloor sedimentary metagenomes.</title>
        <authorList>
            <person name="Kawai M."/>
            <person name="Futagami T."/>
            <person name="Toyoda A."/>
            <person name="Takaki Y."/>
            <person name="Nishi S."/>
            <person name="Hori S."/>
            <person name="Arai W."/>
            <person name="Tsubouchi T."/>
            <person name="Morono Y."/>
            <person name="Uchiyama I."/>
            <person name="Ito T."/>
            <person name="Fujiyama A."/>
            <person name="Inagaki F."/>
            <person name="Takami H."/>
        </authorList>
    </citation>
    <scope>NUCLEOTIDE SEQUENCE</scope>
    <source>
        <strain evidence="1">Expedition CK06-06</strain>
    </source>
</reference>
<evidence type="ECO:0000313" key="1">
    <source>
        <dbReference type="EMBL" id="GAI94170.1"/>
    </source>
</evidence>
<sequence length="60" mass="7092">MKDIHVRFAGIEKAPESEQLSIIYIPDNRQILLPGRRYRIIIEGLSFEKWEGKQHSKAER</sequence>
<gene>
    <name evidence="1" type="ORF">S12H4_27022</name>
</gene>
<proteinExistence type="predicted"/>
<dbReference type="EMBL" id="BARW01015387">
    <property type="protein sequence ID" value="GAI94170.1"/>
    <property type="molecule type" value="Genomic_DNA"/>
</dbReference>
<accession>X1U2X5</accession>
<organism evidence="1">
    <name type="scientific">marine sediment metagenome</name>
    <dbReference type="NCBI Taxonomy" id="412755"/>
    <lineage>
        <taxon>unclassified sequences</taxon>
        <taxon>metagenomes</taxon>
        <taxon>ecological metagenomes</taxon>
    </lineage>
</organism>